<dbReference type="EMBL" id="CP007033">
    <property type="protein sequence ID" value="AHF10449.1"/>
    <property type="molecule type" value="Genomic_DNA"/>
</dbReference>
<sequence length="47" mass="5474">MEEQLLISWSDIVKEHPELADKDPAMGMNWDIGQEMIFAYVTFLALF</sequence>
<accession>A0ABM5P776</accession>
<dbReference type="EMBL" id="CP007033">
    <property type="protein sequence ID" value="AHF10407.1"/>
    <property type="molecule type" value="Genomic_DNA"/>
</dbReference>
<dbReference type="RefSeq" id="WP_015043201.1">
    <property type="nucleotide sequence ID" value="NZ_CP007033.1"/>
</dbReference>
<evidence type="ECO:0000313" key="2">
    <source>
        <dbReference type="EMBL" id="AHF10449.1"/>
    </source>
</evidence>
<evidence type="ECO:0000313" key="3">
    <source>
        <dbReference type="Proteomes" id="UP000018934"/>
    </source>
</evidence>
<reference evidence="1 3" key="1">
    <citation type="journal article" date="2013" name="Stand. Genomic Sci.">
        <title>Complete genome sequence of Dehalobacter restrictus PER-K23(T.).</title>
        <authorList>
            <person name="Kruse T."/>
            <person name="Maillard J."/>
            <person name="Goodwin L."/>
            <person name="Woyke T."/>
            <person name="Teshima H."/>
            <person name="Bruce D."/>
            <person name="Detter C."/>
            <person name="Tapia R."/>
            <person name="Han C."/>
            <person name="Huntemann M."/>
            <person name="Wei C.L."/>
            <person name="Han J."/>
            <person name="Chen A."/>
            <person name="Kyrpides N."/>
            <person name="Szeto E."/>
            <person name="Markowitz V."/>
            <person name="Ivanova N."/>
            <person name="Pagani I."/>
            <person name="Pati A."/>
            <person name="Pitluck S."/>
            <person name="Nolan M."/>
            <person name="Holliger C."/>
            <person name="Smidt H."/>
        </authorList>
    </citation>
    <scope>NUCLEOTIDE SEQUENCE [LARGE SCALE GENOMIC DNA]</scope>
    <source>
        <strain evidence="3">DSM 9455</strain>
        <strain evidence="1">PER-K23</strain>
    </source>
</reference>
<dbReference type="Proteomes" id="UP000018934">
    <property type="component" value="Chromosome"/>
</dbReference>
<organism evidence="1 3">
    <name type="scientific">Dehalobacter restrictus (strain DSM 9455 / PER-K23)</name>
    <dbReference type="NCBI Taxonomy" id="871738"/>
    <lineage>
        <taxon>Bacteria</taxon>
        <taxon>Bacillati</taxon>
        <taxon>Bacillota</taxon>
        <taxon>Clostridia</taxon>
        <taxon>Eubacteriales</taxon>
        <taxon>Desulfitobacteriaceae</taxon>
        <taxon>Dehalobacter</taxon>
    </lineage>
</organism>
<protein>
    <submittedName>
        <fullName evidence="1">Uncharacterized protein</fullName>
    </submittedName>
</protein>
<evidence type="ECO:0000313" key="1">
    <source>
        <dbReference type="EMBL" id="AHF10407.1"/>
    </source>
</evidence>
<keyword evidence="3" id="KW-1185">Reference proteome</keyword>
<name>A0ABM5P776_DEHRP</name>
<proteinExistence type="predicted"/>
<gene>
    <name evidence="1" type="ORF">DEHRE_10215</name>
    <name evidence="2" type="ORF">DEHRE_10500</name>
</gene>